<dbReference type="SUPFAM" id="SSF53850">
    <property type="entry name" value="Periplasmic binding protein-like II"/>
    <property type="match status" value="1"/>
</dbReference>
<dbReference type="RefSeq" id="WP_166154804.1">
    <property type="nucleotide sequence ID" value="NZ_JAAOIW010000016.1"/>
</dbReference>
<dbReference type="PANTHER" id="PTHR43649">
    <property type="entry name" value="ARABINOSE-BINDING PROTEIN-RELATED"/>
    <property type="match status" value="1"/>
</dbReference>
<comment type="caution">
    <text evidence="2">The sequence shown here is derived from an EMBL/GenBank/DDBJ whole genome shotgun (WGS) entry which is preliminary data.</text>
</comment>
<organism evidence="2 3">
    <name type="scientific">Paenibacillus agricola</name>
    <dbReference type="NCBI Taxonomy" id="2716264"/>
    <lineage>
        <taxon>Bacteria</taxon>
        <taxon>Bacillati</taxon>
        <taxon>Bacillota</taxon>
        <taxon>Bacilli</taxon>
        <taxon>Bacillales</taxon>
        <taxon>Paenibacillaceae</taxon>
        <taxon>Paenibacillus</taxon>
    </lineage>
</organism>
<dbReference type="EMBL" id="JAAOIW010000016">
    <property type="protein sequence ID" value="NHN34148.1"/>
    <property type="molecule type" value="Genomic_DNA"/>
</dbReference>
<name>A0ABX0JDZ5_9BACL</name>
<protein>
    <submittedName>
        <fullName evidence="2">Extracellular solute-binding protein</fullName>
    </submittedName>
</protein>
<keyword evidence="3" id="KW-1185">Reference proteome</keyword>
<evidence type="ECO:0000313" key="2">
    <source>
        <dbReference type="EMBL" id="NHN34148.1"/>
    </source>
</evidence>
<accession>A0ABX0JDZ5</accession>
<dbReference type="Pfam" id="PF13416">
    <property type="entry name" value="SBP_bac_8"/>
    <property type="match status" value="1"/>
</dbReference>
<evidence type="ECO:0000313" key="3">
    <source>
        <dbReference type="Proteomes" id="UP001165962"/>
    </source>
</evidence>
<dbReference type="InterPro" id="IPR050490">
    <property type="entry name" value="Bact_solute-bd_prot1"/>
</dbReference>
<reference evidence="2" key="1">
    <citation type="submission" date="2020-03" db="EMBL/GenBank/DDBJ databases">
        <title>Draft sequencing of Paenibacilllus sp. S3N08.</title>
        <authorList>
            <person name="Kim D.-U."/>
        </authorList>
    </citation>
    <scope>NUCLEOTIDE SEQUENCE</scope>
    <source>
        <strain evidence="2">S3N08</strain>
    </source>
</reference>
<sequence>MKNLFSLQRPCWVVLGMVAGLLTITGCSGGNEATDAKGKADPAPKAEAQQPQKKSKITVGVYERGAVPASEGTLENNRWTKWINDNGPVEVTFIPIPRWESVQKFNTLFAGGNAPDLIMEYLADYKNELYAKKLVMPLDDLIEKNSTIYKDLLKKYPNLDKLGRKPDGKLYEVGTVSTRVTPNHAYYIRVDWLKKLNLEIPKTTEDLYKVAKAFTEQDPDGNGKKDTYGMSLSFVSGQVLDNMFQNVGWVVENGQLVRDWERLKAVTEFKKRLYDEGIVDKDFLVDTAGAKGEQDWVTGKLGIWGANNGTTKLGYQSYVTLKKNNPNAEIIPIELPKSPFGQFSSWIGAPARTLGMISATAKDPVAVVKFIDFMNSEPFVRALNYGIEGVHSKAGANGCPQFISDELAKQVTFASDFNMISSSSIYLDKCTDFKNTLDPSKPIDQEFSKFIDIAQDAYVSSDRPEPGFTHRSTLPATPADILLIETTTTKPISDLLAKAIVSGPTATVADAIEKAKATWKGAGGEKAEKWYKDWYVENKDKAFLTKDLYK</sequence>
<proteinExistence type="predicted"/>
<dbReference type="Gene3D" id="3.40.190.10">
    <property type="entry name" value="Periplasmic binding protein-like II"/>
    <property type="match status" value="2"/>
</dbReference>
<dbReference type="PANTHER" id="PTHR43649:SF12">
    <property type="entry name" value="DIACETYLCHITOBIOSE BINDING PROTEIN DASA"/>
    <property type="match status" value="1"/>
</dbReference>
<gene>
    <name evidence="2" type="ORF">G9U52_30470</name>
</gene>
<evidence type="ECO:0000256" key="1">
    <source>
        <dbReference type="SAM" id="MobiDB-lite"/>
    </source>
</evidence>
<dbReference type="InterPro" id="IPR006059">
    <property type="entry name" value="SBP"/>
</dbReference>
<dbReference type="Proteomes" id="UP001165962">
    <property type="component" value="Unassembled WGS sequence"/>
</dbReference>
<dbReference type="PROSITE" id="PS51257">
    <property type="entry name" value="PROKAR_LIPOPROTEIN"/>
    <property type="match status" value="1"/>
</dbReference>
<feature type="compositionally biased region" description="Basic and acidic residues" evidence="1">
    <location>
        <begin position="34"/>
        <end position="44"/>
    </location>
</feature>
<feature type="region of interest" description="Disordered" evidence="1">
    <location>
        <begin position="32"/>
        <end position="56"/>
    </location>
</feature>